<keyword evidence="2" id="KW-1185">Reference proteome</keyword>
<evidence type="ECO:0008006" key="3">
    <source>
        <dbReference type="Google" id="ProtNLM"/>
    </source>
</evidence>
<dbReference type="EMBL" id="JAJSOF020000011">
    <property type="protein sequence ID" value="KAJ4445081.1"/>
    <property type="molecule type" value="Genomic_DNA"/>
</dbReference>
<sequence length="81" mass="9044">MIDLIFYSKKVSEQNFEAPAATASSDTACANVVHFKIAAFTGAERAPCVFLFEETKSATVVQRRFRTQYGKDPPTRAPYFC</sequence>
<evidence type="ECO:0000313" key="1">
    <source>
        <dbReference type="EMBL" id="KAJ4445081.1"/>
    </source>
</evidence>
<comment type="caution">
    <text evidence="1">The sequence shown here is derived from an EMBL/GenBank/DDBJ whole genome shotgun (WGS) entry which is preliminary data.</text>
</comment>
<organism evidence="1 2">
    <name type="scientific">Periplaneta americana</name>
    <name type="common">American cockroach</name>
    <name type="synonym">Blatta americana</name>
    <dbReference type="NCBI Taxonomy" id="6978"/>
    <lineage>
        <taxon>Eukaryota</taxon>
        <taxon>Metazoa</taxon>
        <taxon>Ecdysozoa</taxon>
        <taxon>Arthropoda</taxon>
        <taxon>Hexapoda</taxon>
        <taxon>Insecta</taxon>
        <taxon>Pterygota</taxon>
        <taxon>Neoptera</taxon>
        <taxon>Polyneoptera</taxon>
        <taxon>Dictyoptera</taxon>
        <taxon>Blattodea</taxon>
        <taxon>Blattoidea</taxon>
        <taxon>Blattidae</taxon>
        <taxon>Blattinae</taxon>
        <taxon>Periplaneta</taxon>
    </lineage>
</organism>
<reference evidence="1 2" key="1">
    <citation type="journal article" date="2022" name="Allergy">
        <title>Genome assembly and annotation of Periplaneta americana reveal a comprehensive cockroach allergen profile.</title>
        <authorList>
            <person name="Wang L."/>
            <person name="Xiong Q."/>
            <person name="Saelim N."/>
            <person name="Wang L."/>
            <person name="Nong W."/>
            <person name="Wan A.T."/>
            <person name="Shi M."/>
            <person name="Liu X."/>
            <person name="Cao Q."/>
            <person name="Hui J.H.L."/>
            <person name="Sookrung N."/>
            <person name="Leung T.F."/>
            <person name="Tungtrongchitr A."/>
            <person name="Tsui S.K.W."/>
        </authorList>
    </citation>
    <scope>NUCLEOTIDE SEQUENCE [LARGE SCALE GENOMIC DNA]</scope>
    <source>
        <strain evidence="1">PWHHKU_190912</strain>
    </source>
</reference>
<dbReference type="Proteomes" id="UP001148838">
    <property type="component" value="Unassembled WGS sequence"/>
</dbReference>
<protein>
    <recommendedName>
        <fullName evidence="3">DUF4817 domain-containing protein</fullName>
    </recommendedName>
</protein>
<evidence type="ECO:0000313" key="2">
    <source>
        <dbReference type="Proteomes" id="UP001148838"/>
    </source>
</evidence>
<name>A0ABQ8TGG9_PERAM</name>
<accession>A0ABQ8TGG9</accession>
<gene>
    <name evidence="1" type="ORF">ANN_06880</name>
</gene>
<proteinExistence type="predicted"/>